<dbReference type="OrthoDB" id="9790048at2"/>
<evidence type="ECO:0000313" key="5">
    <source>
        <dbReference type="EMBL" id="PXY31026.1"/>
    </source>
</evidence>
<dbReference type="PANTHER" id="PTHR30570:SF1">
    <property type="entry name" value="PHOSPHATE-BINDING PROTEIN PSTS"/>
    <property type="match status" value="1"/>
</dbReference>
<dbReference type="Gene3D" id="3.40.190.10">
    <property type="entry name" value="Periplasmic binding protein-like II"/>
    <property type="match status" value="2"/>
</dbReference>
<keyword evidence="1" id="KW-0732">Signal</keyword>
<dbReference type="InterPro" id="IPR050811">
    <property type="entry name" value="Phosphate_ABC_transporter"/>
</dbReference>
<reference evidence="5 6" key="1">
    <citation type="submission" date="2016-07" db="EMBL/GenBank/DDBJ databases">
        <title>Draft genome sequence of Prauserella muralis DSM 45305, isolated from a mould-covered wall in an indoor environment.</title>
        <authorList>
            <person name="Ruckert C."/>
            <person name="Albersmeier A."/>
            <person name="Jiang C.-L."/>
            <person name="Jiang Y."/>
            <person name="Kalinowski J."/>
            <person name="Schneider O."/>
            <person name="Winkler A."/>
            <person name="Zotchev S.B."/>
        </authorList>
    </citation>
    <scope>NUCLEOTIDE SEQUENCE [LARGE SCALE GENOMIC DNA]</scope>
    <source>
        <strain evidence="5 6">DSM 45305</strain>
    </source>
</reference>
<organism evidence="5 6">
    <name type="scientific">Prauserella muralis</name>
    <dbReference type="NCBI Taxonomy" id="588067"/>
    <lineage>
        <taxon>Bacteria</taxon>
        <taxon>Bacillati</taxon>
        <taxon>Actinomycetota</taxon>
        <taxon>Actinomycetes</taxon>
        <taxon>Pseudonocardiales</taxon>
        <taxon>Pseudonocardiaceae</taxon>
        <taxon>Prauserella</taxon>
    </lineage>
</organism>
<feature type="region of interest" description="Disordered" evidence="2">
    <location>
        <begin position="430"/>
        <end position="449"/>
    </location>
</feature>
<comment type="caution">
    <text evidence="5">The sequence shown here is derived from an EMBL/GenBank/DDBJ whole genome shotgun (WGS) entry which is preliminary data.</text>
</comment>
<evidence type="ECO:0000256" key="3">
    <source>
        <dbReference type="SAM" id="Phobius"/>
    </source>
</evidence>
<evidence type="ECO:0000313" key="6">
    <source>
        <dbReference type="Proteomes" id="UP000249915"/>
    </source>
</evidence>
<feature type="compositionally biased region" description="Basic and acidic residues" evidence="2">
    <location>
        <begin position="436"/>
        <end position="449"/>
    </location>
</feature>
<dbReference type="Proteomes" id="UP000249915">
    <property type="component" value="Unassembled WGS sequence"/>
</dbReference>
<evidence type="ECO:0000256" key="1">
    <source>
        <dbReference type="ARBA" id="ARBA00022729"/>
    </source>
</evidence>
<dbReference type="EMBL" id="MASW01000001">
    <property type="protein sequence ID" value="PXY31026.1"/>
    <property type="molecule type" value="Genomic_DNA"/>
</dbReference>
<dbReference type="PANTHER" id="PTHR30570">
    <property type="entry name" value="PERIPLASMIC PHOSPHATE BINDING COMPONENT OF PHOSPHATE ABC TRANSPORTER"/>
    <property type="match status" value="1"/>
</dbReference>
<sequence>MRVTETVQSLAELLGSAQGLLGLLAASVLTIATPFADRYLLRRKRLSYRVQYNSKIGLSPIDLRDDDGPVKHADPQLKPIAELLDRMTIVVIRIRNTGVEDIRKEDFDDQPLTFTFGGRTIWNARISEPSVEEHRAKLSKILEFSTAEDSEQAPGHVDRLDEVRTSLGKRMIGWFRPSPQAAGEVATPRWQGVSLDGLDLQRKERFKLVVVLREPESNGTGELTKDVDWSGHLSGGRIVNEKEQRRITWPRATATVGTLLAGVLLATLLANTSRPAADPALACGAGEVRVVGSSAFSPIMGNIADAYSRACGEAQVDTEPTGSIAGVRALRLADQDERDELAALSDGRAGDAGGLVARPLAVIVYASVVNDSAGVDELTLAQLRGIYTGRYRDWNELRRGPSLPIRIVGRGQESGSRRTFEQTVLGASEGALSSDSCERRDRGSPEPTIRCERSSEAEVLDEVAATDGAIGYVDLSSASAARAQGLPVTALELDGEYPDVNGIAAGYPFWTIEYLYTRGTPEEGSLLARFLGYLRSGTARDELQSAGYTPCVGTDGSLHPLCRG</sequence>
<dbReference type="AlphaFoldDB" id="A0A2V4B7A4"/>
<dbReference type="RefSeq" id="WP_112279053.1">
    <property type="nucleotide sequence ID" value="NZ_MASW01000001.1"/>
</dbReference>
<evidence type="ECO:0000259" key="4">
    <source>
        <dbReference type="Pfam" id="PF12849"/>
    </source>
</evidence>
<feature type="transmembrane region" description="Helical" evidence="3">
    <location>
        <begin position="20"/>
        <end position="41"/>
    </location>
</feature>
<dbReference type="SUPFAM" id="SSF53850">
    <property type="entry name" value="Periplasmic binding protein-like II"/>
    <property type="match status" value="1"/>
</dbReference>
<gene>
    <name evidence="5" type="ORF">BAY60_00955</name>
</gene>
<evidence type="ECO:0000256" key="2">
    <source>
        <dbReference type="SAM" id="MobiDB-lite"/>
    </source>
</evidence>
<keyword evidence="3" id="KW-1133">Transmembrane helix</keyword>
<protein>
    <submittedName>
        <fullName evidence="5">Phosphate-binding protein</fullName>
    </submittedName>
</protein>
<dbReference type="Pfam" id="PF12849">
    <property type="entry name" value="PBP_like_2"/>
    <property type="match status" value="1"/>
</dbReference>
<keyword evidence="3" id="KW-0472">Membrane</keyword>
<dbReference type="InterPro" id="IPR024370">
    <property type="entry name" value="PBP_domain"/>
</dbReference>
<name>A0A2V4B7A4_9PSEU</name>
<proteinExistence type="predicted"/>
<feature type="domain" description="PBP" evidence="4">
    <location>
        <begin position="281"/>
        <end position="534"/>
    </location>
</feature>
<keyword evidence="6" id="KW-1185">Reference proteome</keyword>
<keyword evidence="3" id="KW-0812">Transmembrane</keyword>
<accession>A0A2V4B7A4</accession>